<protein>
    <submittedName>
        <fullName evidence="1">Uncharacterized protein</fullName>
    </submittedName>
</protein>
<reference evidence="1 2" key="1">
    <citation type="submission" date="2016-11" db="EMBL/GenBank/DDBJ databases">
        <authorList>
            <person name="Jaros S."/>
            <person name="Januszkiewicz K."/>
            <person name="Wedrychowicz H."/>
        </authorList>
    </citation>
    <scope>NUCLEOTIDE SEQUENCE [LARGE SCALE GENOMIC DNA]</scope>
    <source>
        <strain evidence="1 2">DSM 27063</strain>
    </source>
</reference>
<dbReference type="STRING" id="1168035.SAMN05444280_11971"/>
<dbReference type="EMBL" id="FQZE01000019">
    <property type="protein sequence ID" value="SHJ43921.1"/>
    <property type="molecule type" value="Genomic_DNA"/>
</dbReference>
<dbReference type="AlphaFoldDB" id="A0A1M6JB72"/>
<keyword evidence="2" id="KW-1185">Reference proteome</keyword>
<accession>A0A1M6JB72</accession>
<organism evidence="1 2">
    <name type="scientific">Tangfeifania diversioriginum</name>
    <dbReference type="NCBI Taxonomy" id="1168035"/>
    <lineage>
        <taxon>Bacteria</taxon>
        <taxon>Pseudomonadati</taxon>
        <taxon>Bacteroidota</taxon>
        <taxon>Bacteroidia</taxon>
        <taxon>Marinilabiliales</taxon>
        <taxon>Prolixibacteraceae</taxon>
        <taxon>Tangfeifania</taxon>
    </lineage>
</organism>
<dbReference type="Proteomes" id="UP000184050">
    <property type="component" value="Unassembled WGS sequence"/>
</dbReference>
<proteinExistence type="predicted"/>
<gene>
    <name evidence="1" type="ORF">SAMN05444280_11971</name>
</gene>
<name>A0A1M6JB72_9BACT</name>
<dbReference type="RefSeq" id="WP_073170070.1">
    <property type="nucleotide sequence ID" value="NZ_FQZE01000019.1"/>
</dbReference>
<evidence type="ECO:0000313" key="1">
    <source>
        <dbReference type="EMBL" id="SHJ43921.1"/>
    </source>
</evidence>
<sequence length="81" mass="9604">MEAIFKIEPTEFNQKLFQNIKKMFEGKNVTITISTEFDETDYLNANQANRKHLLENLAQEPTVRFTPEEFDRHVEKLLKDS</sequence>
<evidence type="ECO:0000313" key="2">
    <source>
        <dbReference type="Proteomes" id="UP000184050"/>
    </source>
</evidence>